<dbReference type="Proteomes" id="UP000256869">
    <property type="component" value="Unassembled WGS sequence"/>
</dbReference>
<dbReference type="EMBL" id="QRDY01000017">
    <property type="protein sequence ID" value="RED55474.1"/>
    <property type="molecule type" value="Genomic_DNA"/>
</dbReference>
<keyword evidence="1" id="KW-0732">Signal</keyword>
<reference evidence="2 3" key="1">
    <citation type="submission" date="2018-07" db="EMBL/GenBank/DDBJ databases">
        <title>Genomic Encyclopedia of Type Strains, Phase III (KMG-III): the genomes of soil and plant-associated and newly described type strains.</title>
        <authorList>
            <person name="Whitman W."/>
        </authorList>
    </citation>
    <scope>NUCLEOTIDE SEQUENCE [LARGE SCALE GENOMIC DNA]</scope>
    <source>
        <strain evidence="2 3">CECT 8236</strain>
    </source>
</reference>
<sequence>MKSHTYKVGTKLALAASVLLTSSSVGAIAWSGSAQAAVAAKPPVAPAASPVVKEYATFLKEKHDVVLQDQLTRGQFISAIADSLGYEAPAEAVSFTDVAASSPYYEDAAAAYEKGILSSTTVKASARLTSLNAVQFALRAADLEELAYTYPAAKVKASLTKLKLTWKPDVYGTKGAQELAAAVDTGLIPAEFYKDVTSGAAASASLSTYLIGKVLEIKGQYKHYLGYSSDSDIYAKLNDAYATSDIIKSPELQKIVDEALKQDLVTGYNLKDARYDAGFIDSLSLVYGHSDFQHALQLIGLLRSEKINAKVQFEPKTSAFIYLKEWGEPGVSDLYEVVQIENGNYIEYAKEYDIAFEFSTAADKARFDKVILYYAKKNEDKQPGLIYGSWWQPLYFSLTELTGYEKISNNKIEKGHYYAQSFSLKEKSAAVTEGFKKLDPSITVINYDFWVDAPFFRYLNGEST</sequence>
<dbReference type="RefSeq" id="WP_115994752.1">
    <property type="nucleotide sequence ID" value="NZ_QRDY01000017.1"/>
</dbReference>
<accession>A0A3D9I156</accession>
<evidence type="ECO:0000313" key="3">
    <source>
        <dbReference type="Proteomes" id="UP000256869"/>
    </source>
</evidence>
<feature type="signal peptide" evidence="1">
    <location>
        <begin position="1"/>
        <end position="27"/>
    </location>
</feature>
<name>A0A3D9I156_9BACL</name>
<organism evidence="2 3">
    <name type="scientific">Cohnella lupini</name>
    <dbReference type="NCBI Taxonomy" id="1294267"/>
    <lineage>
        <taxon>Bacteria</taxon>
        <taxon>Bacillati</taxon>
        <taxon>Bacillota</taxon>
        <taxon>Bacilli</taxon>
        <taxon>Bacillales</taxon>
        <taxon>Paenibacillaceae</taxon>
        <taxon>Cohnella</taxon>
    </lineage>
</organism>
<dbReference type="OrthoDB" id="368706at2"/>
<protein>
    <submittedName>
        <fullName evidence="2">S-layer family protein</fullName>
    </submittedName>
</protein>
<keyword evidence="3" id="KW-1185">Reference proteome</keyword>
<comment type="caution">
    <text evidence="2">The sequence shown here is derived from an EMBL/GenBank/DDBJ whole genome shotgun (WGS) entry which is preliminary data.</text>
</comment>
<dbReference type="AlphaFoldDB" id="A0A3D9I156"/>
<feature type="chain" id="PRO_5039079996" evidence="1">
    <location>
        <begin position="28"/>
        <end position="464"/>
    </location>
</feature>
<gene>
    <name evidence="2" type="ORF">DFP95_1178</name>
</gene>
<evidence type="ECO:0000256" key="1">
    <source>
        <dbReference type="SAM" id="SignalP"/>
    </source>
</evidence>
<evidence type="ECO:0000313" key="2">
    <source>
        <dbReference type="EMBL" id="RED55474.1"/>
    </source>
</evidence>
<proteinExistence type="predicted"/>